<dbReference type="InterPro" id="IPR018159">
    <property type="entry name" value="Spectrin/alpha-actinin"/>
</dbReference>
<dbReference type="Pfam" id="PF00307">
    <property type="entry name" value="CH"/>
    <property type="match status" value="2"/>
</dbReference>
<evidence type="ECO:0000256" key="3">
    <source>
        <dbReference type="ARBA" id="ARBA00022443"/>
    </source>
</evidence>
<dbReference type="FunFam" id="1.20.58.60:FF:000135">
    <property type="entry name" value="Spectrin beta chain, non-erythrocytic"/>
    <property type="match status" value="1"/>
</dbReference>
<dbReference type="SMART" id="SM00233">
    <property type="entry name" value="PH"/>
    <property type="match status" value="1"/>
</dbReference>
<dbReference type="InterPro" id="IPR002017">
    <property type="entry name" value="Spectrin_repeat"/>
</dbReference>
<keyword evidence="10" id="KW-0009">Actin-binding</keyword>
<dbReference type="GO" id="GO:0016328">
    <property type="term" value="C:lateral plasma membrane"/>
    <property type="evidence" value="ECO:0007669"/>
    <property type="project" value="UniProtKB-ARBA"/>
</dbReference>
<dbReference type="GO" id="GO:0005874">
    <property type="term" value="C:microtubule"/>
    <property type="evidence" value="ECO:0007669"/>
    <property type="project" value="UniProtKB-KW"/>
</dbReference>
<accession>A0A4Y2C3K5</accession>
<evidence type="ECO:0000256" key="11">
    <source>
        <dbReference type="ARBA" id="ARBA00023212"/>
    </source>
</evidence>
<evidence type="ECO:0000313" key="18">
    <source>
        <dbReference type="EMBL" id="GBL98327.1"/>
    </source>
</evidence>
<dbReference type="PROSITE" id="PS00020">
    <property type="entry name" value="ACTININ_2"/>
    <property type="match status" value="1"/>
</dbReference>
<feature type="coiled-coil region" evidence="13">
    <location>
        <begin position="3544"/>
        <end position="3624"/>
    </location>
</feature>
<feature type="compositionally biased region" description="Polar residues" evidence="14">
    <location>
        <begin position="3920"/>
        <end position="3936"/>
    </location>
</feature>
<feature type="coiled-coil region" evidence="13">
    <location>
        <begin position="1495"/>
        <end position="1548"/>
    </location>
</feature>
<dbReference type="FunFam" id="1.20.58.60:FF:000020">
    <property type="entry name" value="Spectrin alpha chain, non-erythrocytic 1"/>
    <property type="match status" value="2"/>
</dbReference>
<feature type="coiled-coil region" evidence="13">
    <location>
        <begin position="2260"/>
        <end position="2300"/>
    </location>
</feature>
<feature type="domain" description="SH3" evidence="15">
    <location>
        <begin position="829"/>
        <end position="886"/>
    </location>
</feature>
<feature type="coiled-coil region" evidence="13">
    <location>
        <begin position="3332"/>
        <end position="3402"/>
    </location>
</feature>
<evidence type="ECO:0000259" key="15">
    <source>
        <dbReference type="PROSITE" id="PS50002"/>
    </source>
</evidence>
<dbReference type="GO" id="GO:0005085">
    <property type="term" value="F:guanyl-nucleotide exchange factor activity"/>
    <property type="evidence" value="ECO:0007669"/>
    <property type="project" value="UniProtKB-KW"/>
</dbReference>
<feature type="compositionally biased region" description="Polar residues" evidence="14">
    <location>
        <begin position="4012"/>
        <end position="4023"/>
    </location>
</feature>
<name>A0A4Y2C3K5_ARAVE</name>
<dbReference type="SMART" id="SM00150">
    <property type="entry name" value="SPEC"/>
    <property type="match status" value="30"/>
</dbReference>
<dbReference type="GO" id="GO:0007026">
    <property type="term" value="P:negative regulation of microtubule depolymerization"/>
    <property type="evidence" value="ECO:0007669"/>
    <property type="project" value="UniProtKB-ARBA"/>
</dbReference>
<feature type="compositionally biased region" description="Pro residues" evidence="14">
    <location>
        <begin position="3953"/>
        <end position="3971"/>
    </location>
</feature>
<evidence type="ECO:0000256" key="2">
    <source>
        <dbReference type="ARBA" id="ARBA00006826"/>
    </source>
</evidence>
<dbReference type="Gene3D" id="1.20.58.60">
    <property type="match status" value="26"/>
</dbReference>
<dbReference type="FunFam" id="1.20.58.60:FF:000019">
    <property type="entry name" value="Spectrin beta chain"/>
    <property type="match status" value="2"/>
</dbReference>
<dbReference type="GO" id="GO:0045169">
    <property type="term" value="C:fusome"/>
    <property type="evidence" value="ECO:0007669"/>
    <property type="project" value="UniProtKB-ARBA"/>
</dbReference>
<dbReference type="Pfam" id="PF15410">
    <property type="entry name" value="PH_9"/>
    <property type="match status" value="1"/>
</dbReference>
<dbReference type="SMART" id="SM00326">
    <property type="entry name" value="SH3"/>
    <property type="match status" value="1"/>
</dbReference>
<dbReference type="FunFam" id="1.20.58.60:FF:000017">
    <property type="entry name" value="Spectrin alpha chain, non-erythrocytic 1"/>
    <property type="match status" value="1"/>
</dbReference>
<feature type="compositionally biased region" description="Basic residues" evidence="14">
    <location>
        <begin position="3721"/>
        <end position="3742"/>
    </location>
</feature>
<dbReference type="GO" id="GO:0003779">
    <property type="term" value="F:actin binding"/>
    <property type="evidence" value="ECO:0007669"/>
    <property type="project" value="UniProtKB-KW"/>
</dbReference>
<feature type="region of interest" description="Disordered" evidence="14">
    <location>
        <begin position="3868"/>
        <end position="3976"/>
    </location>
</feature>
<dbReference type="SUPFAM" id="SSF50044">
    <property type="entry name" value="SH3-domain"/>
    <property type="match status" value="1"/>
</dbReference>
<keyword evidence="9" id="KW-0677">Repeat</keyword>
<evidence type="ECO:0000256" key="8">
    <source>
        <dbReference type="ARBA" id="ARBA00022701"/>
    </source>
</evidence>
<dbReference type="FunFam" id="1.20.58.60:FF:000011">
    <property type="entry name" value="Spectrin beta chain"/>
    <property type="match status" value="1"/>
</dbReference>
<keyword evidence="19" id="KW-1185">Reference proteome</keyword>
<dbReference type="PROSITE" id="PS00019">
    <property type="entry name" value="ACTININ_1"/>
    <property type="match status" value="1"/>
</dbReference>
<keyword evidence="5" id="KW-0963">Cytoplasm</keyword>
<feature type="compositionally biased region" description="Low complexity" evidence="14">
    <location>
        <begin position="4150"/>
        <end position="4163"/>
    </location>
</feature>
<dbReference type="FunFam" id="1.20.58.60:FF:000007">
    <property type="entry name" value="Spectrin alpha chain non-erythrocytic 1"/>
    <property type="match status" value="3"/>
</dbReference>
<dbReference type="PANTHER" id="PTHR11915">
    <property type="entry name" value="SPECTRIN/FILAMIN RELATED CYTOSKELETAL PROTEIN"/>
    <property type="match status" value="1"/>
</dbReference>
<comment type="similarity">
    <text evidence="2">Belongs to the spectrin family.</text>
</comment>
<feature type="compositionally biased region" description="Low complexity" evidence="14">
    <location>
        <begin position="3903"/>
        <end position="3913"/>
    </location>
</feature>
<dbReference type="InterPro" id="IPR036028">
    <property type="entry name" value="SH3-like_dom_sf"/>
</dbReference>
<evidence type="ECO:0000256" key="10">
    <source>
        <dbReference type="ARBA" id="ARBA00023203"/>
    </source>
</evidence>
<evidence type="ECO:0000256" key="6">
    <source>
        <dbReference type="ARBA" id="ARBA00022553"/>
    </source>
</evidence>
<feature type="compositionally biased region" description="Basic and acidic residues" evidence="14">
    <location>
        <begin position="4078"/>
        <end position="4091"/>
    </location>
</feature>
<dbReference type="CDD" id="cd00176">
    <property type="entry name" value="SPEC"/>
    <property type="match status" value="18"/>
</dbReference>
<dbReference type="SUPFAM" id="SSF47576">
    <property type="entry name" value="Calponin-homology domain, CH-domain"/>
    <property type="match status" value="1"/>
</dbReference>
<dbReference type="InterPro" id="IPR001605">
    <property type="entry name" value="PH_dom-spectrin-type"/>
</dbReference>
<feature type="coiled-coil region" evidence="13">
    <location>
        <begin position="2485"/>
        <end position="2526"/>
    </location>
</feature>
<dbReference type="GO" id="GO:0031594">
    <property type="term" value="C:neuromuscular junction"/>
    <property type="evidence" value="ECO:0007669"/>
    <property type="project" value="UniProtKB-ARBA"/>
</dbReference>
<evidence type="ECO:0000259" key="16">
    <source>
        <dbReference type="PROSITE" id="PS50003"/>
    </source>
</evidence>
<gene>
    <name evidence="18" type="primary">SPTBN5_0</name>
    <name evidence="18" type="ORF">AVEN_174111_1</name>
</gene>
<evidence type="ECO:0000259" key="17">
    <source>
        <dbReference type="PROSITE" id="PS50021"/>
    </source>
</evidence>
<feature type="compositionally biased region" description="Low complexity" evidence="14">
    <location>
        <begin position="3874"/>
        <end position="3886"/>
    </location>
</feature>
<evidence type="ECO:0000256" key="5">
    <source>
        <dbReference type="ARBA" id="ARBA00022490"/>
    </source>
</evidence>
<dbReference type="FunFam" id="2.30.29.30:FF:000024">
    <property type="entry name" value="Spectrin beta chain"/>
    <property type="match status" value="1"/>
</dbReference>
<dbReference type="GO" id="GO:0045170">
    <property type="term" value="C:spectrosome"/>
    <property type="evidence" value="ECO:0007669"/>
    <property type="project" value="UniProtKB-ARBA"/>
</dbReference>
<dbReference type="FunFam" id="1.10.418.10:FF:000001">
    <property type="entry name" value="Actinin alpha 1"/>
    <property type="match status" value="1"/>
</dbReference>
<feature type="compositionally biased region" description="Basic and acidic residues" evidence="14">
    <location>
        <begin position="3704"/>
        <end position="3720"/>
    </location>
</feature>
<proteinExistence type="inferred from homology"/>
<feature type="region of interest" description="Disordered" evidence="14">
    <location>
        <begin position="3989"/>
        <end position="4023"/>
    </location>
</feature>
<feature type="domain" description="Calponin-homology (CH)" evidence="17">
    <location>
        <begin position="24"/>
        <end position="127"/>
    </location>
</feature>
<dbReference type="SMART" id="SM00033">
    <property type="entry name" value="CH"/>
    <property type="match status" value="2"/>
</dbReference>
<evidence type="ECO:0000256" key="7">
    <source>
        <dbReference type="ARBA" id="ARBA00022658"/>
    </source>
</evidence>
<keyword evidence="6" id="KW-0597">Phosphoprotein</keyword>
<feature type="region of interest" description="Disordered" evidence="14">
    <location>
        <begin position="4036"/>
        <end position="4100"/>
    </location>
</feature>
<organism evidence="18 19">
    <name type="scientific">Araneus ventricosus</name>
    <name type="common">Orbweaver spider</name>
    <name type="synonym">Epeira ventricosa</name>
    <dbReference type="NCBI Taxonomy" id="182803"/>
    <lineage>
        <taxon>Eukaryota</taxon>
        <taxon>Metazoa</taxon>
        <taxon>Ecdysozoa</taxon>
        <taxon>Arthropoda</taxon>
        <taxon>Chelicerata</taxon>
        <taxon>Arachnida</taxon>
        <taxon>Araneae</taxon>
        <taxon>Araneomorphae</taxon>
        <taxon>Entelegynae</taxon>
        <taxon>Araneoidea</taxon>
        <taxon>Araneidae</taxon>
        <taxon>Araneus</taxon>
    </lineage>
</organism>
<evidence type="ECO:0000256" key="9">
    <source>
        <dbReference type="ARBA" id="ARBA00022737"/>
    </source>
</evidence>
<dbReference type="Gene3D" id="2.30.30.40">
    <property type="entry name" value="SH3 Domains"/>
    <property type="match status" value="1"/>
</dbReference>
<keyword evidence="13" id="KW-0175">Coiled coil</keyword>
<feature type="domain" description="PH" evidence="16">
    <location>
        <begin position="3749"/>
        <end position="3857"/>
    </location>
</feature>
<dbReference type="GO" id="GO:0042062">
    <property type="term" value="P:long-term strengthening of neuromuscular junction"/>
    <property type="evidence" value="ECO:0007669"/>
    <property type="project" value="UniProtKB-ARBA"/>
</dbReference>
<keyword evidence="3 12" id="KW-0728">SH3 domain</keyword>
<comment type="subcellular location">
    <subcellularLocation>
        <location evidence="1">Cytoplasm</location>
        <location evidence="1">Cytoskeleton</location>
    </subcellularLocation>
</comment>
<feature type="domain" description="Calponin-homology (CH)" evidence="17">
    <location>
        <begin position="145"/>
        <end position="250"/>
    </location>
</feature>
<dbReference type="SUPFAM" id="SSF46966">
    <property type="entry name" value="Spectrin repeat"/>
    <property type="match status" value="21"/>
</dbReference>
<keyword evidence="4" id="KW-0117">Actin capping</keyword>
<evidence type="ECO:0000256" key="4">
    <source>
        <dbReference type="ARBA" id="ARBA00022467"/>
    </source>
</evidence>
<keyword evidence="11" id="KW-0206">Cytoskeleton</keyword>
<dbReference type="InterPro" id="IPR001849">
    <property type="entry name" value="PH_domain"/>
</dbReference>
<dbReference type="GO" id="GO:0051693">
    <property type="term" value="P:actin filament capping"/>
    <property type="evidence" value="ECO:0007669"/>
    <property type="project" value="UniProtKB-KW"/>
</dbReference>
<feature type="coiled-coil region" evidence="13">
    <location>
        <begin position="3113"/>
        <end position="3182"/>
    </location>
</feature>
<dbReference type="Proteomes" id="UP000499080">
    <property type="component" value="Unassembled WGS sequence"/>
</dbReference>
<dbReference type="OrthoDB" id="9942256at2759"/>
<dbReference type="FunFam" id="1.20.58.60:FF:000191">
    <property type="entry name" value="Spectrin, beta, non-erythrocytic 5"/>
    <property type="match status" value="1"/>
</dbReference>
<dbReference type="FunFam" id="1.10.418.10:FF:000043">
    <property type="entry name" value="Spectrin beta chain, non-erythrocytic"/>
    <property type="match status" value="1"/>
</dbReference>
<dbReference type="GO" id="GO:0008017">
    <property type="term" value="F:microtubule binding"/>
    <property type="evidence" value="ECO:0007669"/>
    <property type="project" value="UniProtKB-ARBA"/>
</dbReference>
<dbReference type="GO" id="GO:0048790">
    <property type="term" value="P:maintenance of presynaptic active zone structure"/>
    <property type="evidence" value="ECO:0007669"/>
    <property type="project" value="UniProtKB-ARBA"/>
</dbReference>
<dbReference type="EMBL" id="BGPR01000138">
    <property type="protein sequence ID" value="GBL98327.1"/>
    <property type="molecule type" value="Genomic_DNA"/>
</dbReference>
<dbReference type="Gene3D" id="2.30.29.30">
    <property type="entry name" value="Pleckstrin-homology domain (PH domain)/Phosphotyrosine-binding domain (PTB)"/>
    <property type="match status" value="1"/>
</dbReference>
<dbReference type="CDD" id="cd10571">
    <property type="entry name" value="PH_beta_spectrin"/>
    <property type="match status" value="1"/>
</dbReference>
<feature type="region of interest" description="Disordered" evidence="14">
    <location>
        <begin position="3639"/>
        <end position="3743"/>
    </location>
</feature>
<feature type="region of interest" description="Disordered" evidence="14">
    <location>
        <begin position="4115"/>
        <end position="4164"/>
    </location>
</feature>
<dbReference type="InterPro" id="IPR001589">
    <property type="entry name" value="Actinin_actin-bd_CS"/>
</dbReference>
<evidence type="ECO:0000256" key="14">
    <source>
        <dbReference type="SAM" id="MobiDB-lite"/>
    </source>
</evidence>
<dbReference type="GO" id="GO:0005543">
    <property type="term" value="F:phospholipid binding"/>
    <property type="evidence" value="ECO:0007669"/>
    <property type="project" value="InterPro"/>
</dbReference>
<feature type="coiled-coil region" evidence="13">
    <location>
        <begin position="747"/>
        <end position="774"/>
    </location>
</feature>
<evidence type="ECO:0000256" key="13">
    <source>
        <dbReference type="SAM" id="Coils"/>
    </source>
</evidence>
<comment type="caution">
    <text evidence="18">The sequence shown here is derived from an EMBL/GenBank/DDBJ whole genome shotgun (WGS) entry which is preliminary data.</text>
</comment>
<dbReference type="PROSITE" id="PS50002">
    <property type="entry name" value="SH3"/>
    <property type="match status" value="1"/>
</dbReference>
<evidence type="ECO:0000256" key="12">
    <source>
        <dbReference type="PROSITE-ProRule" id="PRU00192"/>
    </source>
</evidence>
<keyword evidence="8" id="KW-0493">Microtubule</keyword>
<dbReference type="CDD" id="cd21193">
    <property type="entry name" value="CH_beta_spectrin_rpt1"/>
    <property type="match status" value="1"/>
</dbReference>
<dbReference type="FunFam" id="1.20.58.60:FF:000145">
    <property type="entry name" value="Spectrin beta chain, non-erythrocytic"/>
    <property type="match status" value="1"/>
</dbReference>
<evidence type="ECO:0000313" key="19">
    <source>
        <dbReference type="Proteomes" id="UP000499080"/>
    </source>
</evidence>
<feature type="coiled-coil region" evidence="13">
    <location>
        <begin position="1951"/>
        <end position="1978"/>
    </location>
</feature>
<feature type="coiled-coil region" evidence="13">
    <location>
        <begin position="2908"/>
        <end position="2949"/>
    </location>
</feature>
<dbReference type="PROSITE" id="PS50021">
    <property type="entry name" value="CH"/>
    <property type="match status" value="2"/>
</dbReference>
<feature type="compositionally biased region" description="Polar residues" evidence="14">
    <location>
        <begin position="3646"/>
        <end position="3656"/>
    </location>
</feature>
<reference evidence="18 19" key="1">
    <citation type="journal article" date="2019" name="Sci. Rep.">
        <title>Orb-weaving spider Araneus ventricosus genome elucidates the spidroin gene catalogue.</title>
        <authorList>
            <person name="Kono N."/>
            <person name="Nakamura H."/>
            <person name="Ohtoshi R."/>
            <person name="Moran D.A.P."/>
            <person name="Shinohara A."/>
            <person name="Yoshida Y."/>
            <person name="Fujiwara M."/>
            <person name="Mori M."/>
            <person name="Tomita M."/>
            <person name="Arakawa K."/>
        </authorList>
    </citation>
    <scope>NUCLEOTIDE SEQUENCE [LARGE SCALE GENOMIC DNA]</scope>
</reference>
<dbReference type="InterPro" id="IPR041681">
    <property type="entry name" value="PH_9"/>
</dbReference>
<dbReference type="SUPFAM" id="SSF50729">
    <property type="entry name" value="PH domain-like"/>
    <property type="match status" value="1"/>
</dbReference>
<evidence type="ECO:0000256" key="1">
    <source>
        <dbReference type="ARBA" id="ARBA00004245"/>
    </source>
</evidence>
<dbReference type="Pfam" id="PF00018">
    <property type="entry name" value="SH3_1"/>
    <property type="match status" value="1"/>
</dbReference>
<dbReference type="Gene3D" id="1.10.418.10">
    <property type="entry name" value="Calponin-like domain"/>
    <property type="match status" value="2"/>
</dbReference>
<dbReference type="InterPro" id="IPR001715">
    <property type="entry name" value="CH_dom"/>
</dbReference>
<dbReference type="PRINTS" id="PR00683">
    <property type="entry name" value="SPECTRINPH"/>
</dbReference>
<feature type="compositionally biased region" description="Polar residues" evidence="14">
    <location>
        <begin position="3888"/>
        <end position="3898"/>
    </location>
</feature>
<dbReference type="Pfam" id="PF00435">
    <property type="entry name" value="Spectrin"/>
    <property type="match status" value="30"/>
</dbReference>
<feature type="coiled-coil region" evidence="13">
    <location>
        <begin position="2623"/>
        <end position="2650"/>
    </location>
</feature>
<sequence>MSQREDAIKFETGRIKALQEERLHIQKKTFTKWMNSFLQKARLEVEDLFTDLADGKKLLKLLEIISGEKLGKPNHGKMRVHKIENVNKSLAFLHTKVRLESIGAEDIVDGNPRLILGLIWTIILRFQIQEIEIDVNEDDESSEKKSAKDALLLWCQRKTAGYPGVNIQDFHVSWRSGLGFNALIHSHRPDLINYPALINNNHIQNLNNAFDIAQKELGIPRLLDAEDVDINKPDEKSVITYVASYYHTFARMKSEMKGGKRIANIVGQMIDVDKLKNNYELFTTNLLQWIQMKIKELDNRDFPNSLEGIQKDLLKFKEYRTIEKPPKYKERSEIEALLFSIQTKMKALGQPLYVPSEGQLVHDIEKAWDELEKAEHRREVALREELLRQEKLENLAYRFERKSVVREGYLKEMIQVLSDPRYGSNLSQVEATVKKHEAISADILAREERFQNLTTMADELVMENYHSKEKIKLREQEIMQRWEYLLELLKKHRSTLTNLSNLMSMLREIDTITSEIKEMESSFYTEDLGRHLLAVEDLLQKHSLVEAHITSQGDTIRKLNKQALSYINDGHKEAPILQKRLNKLNTEYDNLVNLAANRRTKLEESRMYYQFVQDQEEEDAWIVEKQLICKSVVPGKDLQGALSLQQKHKALEVEFNARWPRVQKVIEAGNALKTQKHPESADISQRIDGLKKNWDKLHELWSVKSKQLEDASAAYQYQADANEAESWMKEKRQLVSSTDYGKDEPSAQALLQRHTRLESEIKAYSSDIERLNEQADLMIKSGMATYFLSEAAQEPETEEWVEEVVLTPVDEWVEEVYEKEIVKEVVEDRKIPQVRAMYRFQGNDFDIEKGEIMILLQKTNADWWNVRKSNGVDGFVPANYVSDIEPKVVRKRAQKVVKVPEKRRIKKTVMKKQIVKKKKQPMAYKKVLSRSPSKSQEFIQRRQKNINDSYQELIELSKARRHYLEDAINLFSFYRECDDFEAWMKEKDRMLTTRDPKEGVEVMKKTFENFLTDLSATSRRIEEIDSCVEEFVRTKHSQLGAVKSRQKQIHERWNGLNELKTEIEKSLEGATSVELFERTCDDAYEWMLEKLEKIETDDIGRDMKTVQALQRKHQNIERELAPIEEKFNRVNLLADSVKVSYPSERANVTTRQQELNDLWGKVKEKAAQRRARLDESLGLQIFRNSVKSLLNWVSVVKQSLNSDEPARDVATAENLLKKHQDLGDDIAAHQDEFSDVQGLGVSLLQKNPDSEEIRDSLVQLQEEQDAIHRGWQEKGDWLRQCMDLQVFNREADQIDSITNSHNTFLDFEDLGTTLDDVEALLKRHENFMNTLIAQDDRLRTFSEMADKLIAARHYESKYIDERRKNVLLQRQAVKQKAEQRKALLLSSQAFQEFRTDVNELSNWIQEKLKTASDESYRDLTNLERKLQKHEAFEAELKANSERLDVINKNGQSLLTGGHYAGDKIETLLKQVNKQWEELCAKTMEKGRKLREANAQRTYNRTLEDAKIKLDELENSLASDDLGHDLRSVKKLLKRHQMLENELLTWETKVTELVLLGEEMANQGHFDAQNILKGTNAVNERFDKMKIPATERRRTLEEALKLHSFSFEVDTEIQWIKEHLPAATSQVLGQNLFDAQNIYKKHQKLEREINGHQPMIDKTLASGQQLIDQKHYASDSVKAKCQELRDSWKELLDCAAERKKKLELSLKSQSFFAEANEVEQWMTEKTDILESTDYGKDEDAAVKLLTKHKTLELEIDTYSSLITEMGHQAQIMIDSNHPDTKIISNRLQVVNQQMKNIQKLANTRRQKLMESKHLHEYFRESDELEKWIDEQMLTANSEDYGQDYEHLLILQCKFDDFKLRVETGSERFNQCEELAKKLTANDASYSNKIEQRQQHLRQAWSVLLDNIEARDQKLQAAGEIHRFNRDVADALSRIQEKYSSIPEDLGRDLNSVQNLIRKHEGFENDLVALEAQLQILVDDSARLQGSYPGGNADHILEQQNIVIENWNTLQEKAAERKIKLQASYQLQRFLASVRDVENWALGLCSSLKTEEKVRDVASAQMLKAEHEQLKAEIEAREGTFGAIVNAGEEMIEGGHYASDEIRERLDQLLAVRGDLHTAWHKKKIYLDQLCDLQCFLRDAKQLDTLSSQQEVYLSSSDVGNTVEEVDALVKKHEAFEKLLASQNEKLVALQDHGAKLLQQNHFDCETIRMRMLEVTNRRSKVRDLSNMRRQKLGDSFLHAQFKRDATEAEAWIADKKKYLEAEQGMSEIASLEDKMRKLQKHQAFEAELSAHESNIHNIKQKGELLVSKNHESSPKIRQQLDRLLKQWNELIESSTNLGRGLEEAQDILEFNNQAEKIEAWIRDKEMMVQAGDVGRDFEHCQALQRKLDDVDSDMRVDELRMKNINALANKLMRQGRSDTQSVQQRQEELNKKWKALQGALDLYRQKLANASDVHAFNRDVDDTNDRINEKSVALSVEEETKDLQSVEACQRKLETTERDMTAIEAKLKEHDAEARRLVQKNAEVAAQTRQKLLEVQENWRRLMNLCSARKQSLASAYTLHKFLSDFSELESWVTDITSRMTSDELAANNSEAQSMLQLHQERKAEINGRQESMKALKEFGHRLLQQKHSAKETIETKLQRLEELRKNLTQVWEERRHILTQCRDLQVFKEMVEAAESWLSQKEAFLNNEDLGDSMSSVEALIKKHDNFEKTMSAQSNKVDELEAFATELIAAKHYDCAAIQSKCQAVCARRDKLKENALVRRKKLQESKELQKFLRNIYEVVGWINEKLQVASDESYRDPTNLLSKIQKQAAFEAELASNKARVDAVMTEGEKLISSGHYASLEIQNLLQELEMHWRQLLDQTALKKERLQDAYQALQFNRMLDDLDTWMDEVEVQLQSEDHGKDLTSVQNLLKKHQHLEADINNHAENIEQIKDLNASFQNSNHFLKEEIEEKATAVVNRYQSLHDPVQIRRENLEDSLLLHQFNRDVEDELSWIYEKEPLAASTDLGNNLVTVQNLQKKHQALEAEIQAHEPLIASVVSKGKQMIRIGHYASSNVEAKLNQLQSSLQQLKDLSSIRRLRLLDAVESQIFYSEASEAECWIKERKPPLTSSDLGKDEDSVQSLMKKLDGLERDIHNYNGNIIKLAKLSQGLIERGHFDSENIQEKMRQVEASYQELKQLAEERGYRLQESKRFFNFMRDADEVAAWIQDQMIIASSEDYGKDVEHVEILIQKFEGFVSTLHSNEDRVANLENSAATLLKENHPESQKIAARSREISQMWEELKECAQSRQEALAGAKQVHTFDRSADETISWIHEKDSVLSNEDYGNDLETIQALVRRHEGFERDLAAVKEQVVALVEEARRLAAQFPDAKDHIDVKHEDVAEAWNQLLEKSAERKDKLQQAEQLQAYFDDYRELMAWSSEMMALVTSHELPKDVAGAESLLGRHKEYKSEIDTREENFNIFYETGETIIASGHFMADEIKDKIHRLKSAFSQLQSTWEKRQVIYEQNLDAQIFKKDAEMLEAWLQSREPILFDKQYGDSISNVEELIRRHEDFEKTIEAQEEKFLSLKRITMIEDAFTKQKQEEELNKKEEAQRKEQERLDAIKRKEQKRILEERRREDERRRTQEIVLKKPGEERPIEYEVDGVQTSPLSSPKNRNIPEIRHPPGLFRTNSQKSLDGGDNKLSVKRGESMRIEGLSPWKPESPAHMKRSESMRLDERQKKPKRTPSFTTRRRTQSFRRQRTQADLPPVEIEGFLERKQELQSGGKRATIRSWKTYYTVVCGQLLCFFKDKEAFIENIAAAPPVSLLQAKCSKAADYTKKKHVFRLQLVDGAEFLFMAHNEKIMYDWMNKIAFHAALPPSMQLMKYDTHKSNSSDSVNSSQKASVVSEGSTIGSTVNDPHETTSATSSQASSPELRRSVPNNASQPSSERASISRSHPPPYEEALLREKQKPPIPPRNVPPRPTSDPPSRPGNLESSISVKSRIEMFQNQQQTGPPPVAPRASYPAMQPHYNGTTVTNNRNTIHTTREFQYSIDENSSSYSDNDHSSLSHNSAPPPLPQKPPPPALRSHIVPDSDDDWHPMSDGEMDKHGMYGKPELRGQNSDFVHYRQVSGYESSETTHARHLSLPHKVQPLPGSQVRPFSTLDVRSRTTSSEGSSEGEVVTNDRKIKEKKKGGMFGFLKKK</sequence>
<dbReference type="GO" id="GO:0016199">
    <property type="term" value="P:axon midline choice point recognition"/>
    <property type="evidence" value="ECO:0007669"/>
    <property type="project" value="UniProtKB-ARBA"/>
</dbReference>
<dbReference type="InterPro" id="IPR011993">
    <property type="entry name" value="PH-like_dom_sf"/>
</dbReference>
<dbReference type="PROSITE" id="PS50003">
    <property type="entry name" value="PH_DOMAIN"/>
    <property type="match status" value="1"/>
</dbReference>
<dbReference type="CDD" id="cd00174">
    <property type="entry name" value="SH3"/>
    <property type="match status" value="1"/>
</dbReference>
<dbReference type="InterPro" id="IPR001452">
    <property type="entry name" value="SH3_domain"/>
</dbReference>
<dbReference type="FunFam" id="1.20.58.60:FF:000013">
    <property type="entry name" value="Spectrin alpha chain, non-erythrocytic 1"/>
    <property type="match status" value="1"/>
</dbReference>
<protein>
    <submittedName>
        <fullName evidence="18">Spectrin beta chain, non-erythrocytic 5</fullName>
    </submittedName>
</protein>
<keyword evidence="7" id="KW-0344">Guanine-nucleotide releasing factor</keyword>
<feature type="compositionally biased region" description="Pro residues" evidence="14">
    <location>
        <begin position="4054"/>
        <end position="4066"/>
    </location>
</feature>
<dbReference type="InterPro" id="IPR036872">
    <property type="entry name" value="CH_dom_sf"/>
</dbReference>